<feature type="compositionally biased region" description="Acidic residues" evidence="3">
    <location>
        <begin position="300"/>
        <end position="311"/>
    </location>
</feature>
<reference evidence="5 6" key="1">
    <citation type="journal article" date="2018" name="Nat. Ecol. Evol.">
        <title>Shark genomes provide insights into elasmobranch evolution and the origin of vertebrates.</title>
        <authorList>
            <person name="Hara Y"/>
            <person name="Yamaguchi K"/>
            <person name="Onimaru K"/>
            <person name="Kadota M"/>
            <person name="Koyanagi M"/>
            <person name="Keeley SD"/>
            <person name="Tatsumi K"/>
            <person name="Tanaka K"/>
            <person name="Motone F"/>
            <person name="Kageyama Y"/>
            <person name="Nozu R"/>
            <person name="Adachi N"/>
            <person name="Nishimura O"/>
            <person name="Nakagawa R"/>
            <person name="Tanegashima C"/>
            <person name="Kiyatake I"/>
            <person name="Matsumoto R"/>
            <person name="Murakumo K"/>
            <person name="Nishida K"/>
            <person name="Terakita A"/>
            <person name="Kuratani S"/>
            <person name="Sato K"/>
            <person name="Hyodo S Kuraku.S."/>
        </authorList>
    </citation>
    <scope>NUCLEOTIDE SEQUENCE [LARGE SCALE GENOMIC DNA]</scope>
</reference>
<dbReference type="GO" id="GO:0005737">
    <property type="term" value="C:cytoplasm"/>
    <property type="evidence" value="ECO:0007669"/>
    <property type="project" value="UniProtKB-ARBA"/>
</dbReference>
<feature type="domain" description="SH2" evidence="4">
    <location>
        <begin position="441"/>
        <end position="548"/>
    </location>
</feature>
<dbReference type="InterPro" id="IPR036860">
    <property type="entry name" value="SH2_dom_sf"/>
</dbReference>
<dbReference type="Pfam" id="PF00017">
    <property type="entry name" value="SH2"/>
    <property type="match status" value="1"/>
</dbReference>
<protein>
    <recommendedName>
        <fullName evidence="4">SH2 domain-containing protein</fullName>
    </recommendedName>
</protein>
<dbReference type="PANTHER" id="PTHR14098">
    <property type="entry name" value="SH2 DOMAIN CONTAINING PROTEIN"/>
    <property type="match status" value="1"/>
</dbReference>
<evidence type="ECO:0000259" key="4">
    <source>
        <dbReference type="PROSITE" id="PS50001"/>
    </source>
</evidence>
<evidence type="ECO:0000313" key="5">
    <source>
        <dbReference type="EMBL" id="GCC22305.1"/>
    </source>
</evidence>
<dbReference type="InterPro" id="IPR000980">
    <property type="entry name" value="SH2"/>
</dbReference>
<dbReference type="Proteomes" id="UP000287033">
    <property type="component" value="Unassembled WGS sequence"/>
</dbReference>
<name>A0A401RVX2_CHIPU</name>
<dbReference type="InterPro" id="IPR051751">
    <property type="entry name" value="Immunoreceptor_sig_adapters"/>
</dbReference>
<comment type="caution">
    <text evidence="5">The sequence shown here is derived from an EMBL/GenBank/DDBJ whole genome shotgun (WGS) entry which is preliminary data.</text>
</comment>
<feature type="region of interest" description="Disordered" evidence="3">
    <location>
        <begin position="398"/>
        <end position="434"/>
    </location>
</feature>
<feature type="compositionally biased region" description="Low complexity" evidence="3">
    <location>
        <begin position="315"/>
        <end position="324"/>
    </location>
</feature>
<dbReference type="SUPFAM" id="SSF55550">
    <property type="entry name" value="SH2 domain"/>
    <property type="match status" value="1"/>
</dbReference>
<evidence type="ECO:0000313" key="6">
    <source>
        <dbReference type="Proteomes" id="UP000287033"/>
    </source>
</evidence>
<gene>
    <name evidence="5" type="ORF">chiPu_0000692</name>
</gene>
<evidence type="ECO:0000256" key="1">
    <source>
        <dbReference type="ARBA" id="ARBA00022999"/>
    </source>
</evidence>
<feature type="region of interest" description="Disordered" evidence="3">
    <location>
        <begin position="41"/>
        <end position="378"/>
    </location>
</feature>
<accession>A0A401RVX2</accession>
<dbReference type="PANTHER" id="PTHR14098:SF3">
    <property type="entry name" value="B-CELL LINKER PROTEIN"/>
    <property type="match status" value="1"/>
</dbReference>
<dbReference type="FunFam" id="3.30.505.10:FF:000016">
    <property type="entry name" value="B-cell linker protein isoform 2"/>
    <property type="match status" value="1"/>
</dbReference>
<dbReference type="CDD" id="cd09929">
    <property type="entry name" value="SH2_BLNK_SLP-76"/>
    <property type="match status" value="1"/>
</dbReference>
<dbReference type="Gene3D" id="3.30.505.10">
    <property type="entry name" value="SH2 domain"/>
    <property type="match status" value="1"/>
</dbReference>
<evidence type="ECO:0000256" key="2">
    <source>
        <dbReference type="PROSITE-ProRule" id="PRU00191"/>
    </source>
</evidence>
<feature type="compositionally biased region" description="Acidic residues" evidence="3">
    <location>
        <begin position="78"/>
        <end position="94"/>
    </location>
</feature>
<feature type="compositionally biased region" description="Basic and acidic residues" evidence="3">
    <location>
        <begin position="349"/>
        <end position="370"/>
    </location>
</feature>
<proteinExistence type="predicted"/>
<organism evidence="5 6">
    <name type="scientific">Chiloscyllium punctatum</name>
    <name type="common">Brownbanded bambooshark</name>
    <name type="synonym">Hemiscyllium punctatum</name>
    <dbReference type="NCBI Taxonomy" id="137246"/>
    <lineage>
        <taxon>Eukaryota</taxon>
        <taxon>Metazoa</taxon>
        <taxon>Chordata</taxon>
        <taxon>Craniata</taxon>
        <taxon>Vertebrata</taxon>
        <taxon>Chondrichthyes</taxon>
        <taxon>Elasmobranchii</taxon>
        <taxon>Galeomorphii</taxon>
        <taxon>Galeoidea</taxon>
        <taxon>Orectolobiformes</taxon>
        <taxon>Hemiscylliidae</taxon>
        <taxon>Chiloscyllium</taxon>
    </lineage>
</organism>
<feature type="compositionally biased region" description="Polar residues" evidence="3">
    <location>
        <begin position="220"/>
        <end position="232"/>
    </location>
</feature>
<dbReference type="OrthoDB" id="10044490at2759"/>
<sequence>MEKLSKLAHSQRIRQIQKIVHDIQKSDGGFMSRFKKFQNEQMALMRKTGKSTWDRFTKHPPPSDTSDYENPDGRSDDSDTYEDPRDDGDDDENYEPPPSENKNKKIVAKPMHISKGEYADNRPAASFAKPPPMLPRSSPVPVQRKIPTHSQKIGEREDDEDDYIVPMENNEPDDAYIDPTEKSAPPVTLKPPKVNRAAKPNKPSGLSSSPKARHLHDQGQGASAGQLNTQSSQDHDVYEVPDTEEASPSVPRSKPQLPKPGSTGTGSPLLPPRSSPQVSGTPEILRSEAPVNRKAPIPQPEDDNEEYEVCDPEPSNSSSSSQDSRTTPEIPIPPQRDLKPTNRPFPKPRMGEPSREQTEGEKPRIPDRPRLSSPIAEAPVVPAPRLGFKLGVSRLQPANQPNFPEIPTRSNGTLGRPDLPARVSSPNSSLEQDPSVDGKIWFSSNYDRKAAEEALIKFNKDGCFLIRKSSGQDSKQPYTLVVLYKRRVYNIPVRYIELTKEYALGKEKNGEERFSSVADIIENHQKNPLVLIDSQNNTKDSTKLKHPIKCHNTDF</sequence>
<dbReference type="AlphaFoldDB" id="A0A401RVX2"/>
<dbReference type="EMBL" id="BEZZ01000009">
    <property type="protein sequence ID" value="GCC22305.1"/>
    <property type="molecule type" value="Genomic_DNA"/>
</dbReference>
<dbReference type="SMART" id="SM00252">
    <property type="entry name" value="SH2"/>
    <property type="match status" value="1"/>
</dbReference>
<dbReference type="GO" id="GO:0035556">
    <property type="term" value="P:intracellular signal transduction"/>
    <property type="evidence" value="ECO:0007669"/>
    <property type="project" value="TreeGrafter"/>
</dbReference>
<evidence type="ECO:0000256" key="3">
    <source>
        <dbReference type="SAM" id="MobiDB-lite"/>
    </source>
</evidence>
<dbReference type="STRING" id="137246.A0A401RVX2"/>
<dbReference type="OMA" id="ELLEDEX"/>
<dbReference type="GO" id="GO:0007169">
    <property type="term" value="P:cell surface receptor protein tyrosine kinase signaling pathway"/>
    <property type="evidence" value="ECO:0007669"/>
    <property type="project" value="TreeGrafter"/>
</dbReference>
<feature type="compositionally biased region" description="Polar residues" evidence="3">
    <location>
        <begin position="398"/>
        <end position="413"/>
    </location>
</feature>
<keyword evidence="6" id="KW-1185">Reference proteome</keyword>
<keyword evidence="1 2" id="KW-0727">SH2 domain</keyword>
<dbReference type="PROSITE" id="PS50001">
    <property type="entry name" value="SH2"/>
    <property type="match status" value="1"/>
</dbReference>